<dbReference type="RefSeq" id="WP_143038534.1">
    <property type="nucleotide sequence ID" value="NZ_FNWJ01000001.1"/>
</dbReference>
<name>A0A1H6FI44_THEAL</name>
<dbReference type="STRING" id="29539.SAMN02745716_0368"/>
<proteinExistence type="predicted"/>
<sequence length="519" mass="56442">MSAAGLPRVSCLIVSYRFERFIVRAIESALAQDYPRELLQVVVVDDGSPDRTPALVAPYRDRLVYVRQPHGGLVSAFNRGLAEVDGEILMLLSGDDEWPPDRVRTHVEALIQRPQVALVYSDMEVIDADGRVIEPSFWAATGHRPRRGRVLGPLLRGNFISGGALSVRMTFRERFAPLPADCAWEDWWIAARIAEVAEIDYLPTRGYRYRWHGRNMNLGASGERAIELLRRELPFRRKLLGEFDLSSAQASDIAAGVIAFLRSLELVGERAQLPVEELLTVDGAARRRAALALDRGRSALAAGAIEPAMRLAARAIAANPFGASEFELFRTLCVRIGIDPVAPRWLQQPASAERDARTGPHPPGAEPHPPGAGPHPPGAGLPFELRANALLVPCDVLLADPSLLSDYGELVGADDPLTLVVLLRSGQHGQIERLKRAVAEAALDGPQAPDLLALTEPSDDAGWRSLVAAVHGCFLERPEHACCASLPVIGKSELLRFVEIVRATHKPHSARVAAVSQGA</sequence>
<evidence type="ECO:0000313" key="3">
    <source>
        <dbReference type="EMBL" id="SEH10509.1"/>
    </source>
</evidence>
<keyword evidence="4" id="KW-1185">Reference proteome</keyword>
<evidence type="ECO:0000313" key="4">
    <source>
        <dbReference type="Proteomes" id="UP000222056"/>
    </source>
</evidence>
<dbReference type="Gene3D" id="3.90.550.10">
    <property type="entry name" value="Spore Coat Polysaccharide Biosynthesis Protein SpsA, Chain A"/>
    <property type="match status" value="1"/>
</dbReference>
<dbReference type="InterPro" id="IPR050834">
    <property type="entry name" value="Glycosyltransf_2"/>
</dbReference>
<dbReference type="Pfam" id="PF00535">
    <property type="entry name" value="Glycos_transf_2"/>
    <property type="match status" value="1"/>
</dbReference>
<evidence type="ECO:0000259" key="2">
    <source>
        <dbReference type="Pfam" id="PF00535"/>
    </source>
</evidence>
<feature type="compositionally biased region" description="Pro residues" evidence="1">
    <location>
        <begin position="360"/>
        <end position="379"/>
    </location>
</feature>
<feature type="domain" description="Glycosyltransferase 2-like" evidence="2">
    <location>
        <begin position="10"/>
        <end position="119"/>
    </location>
</feature>
<dbReference type="PANTHER" id="PTHR43685:SF2">
    <property type="entry name" value="GLYCOSYLTRANSFERASE 2-LIKE DOMAIN-CONTAINING PROTEIN"/>
    <property type="match status" value="1"/>
</dbReference>
<dbReference type="EMBL" id="FNWJ01000001">
    <property type="protein sequence ID" value="SEH10509.1"/>
    <property type="molecule type" value="Genomic_DNA"/>
</dbReference>
<dbReference type="OrthoDB" id="9802649at2"/>
<feature type="region of interest" description="Disordered" evidence="1">
    <location>
        <begin position="348"/>
        <end position="379"/>
    </location>
</feature>
<evidence type="ECO:0000256" key="1">
    <source>
        <dbReference type="SAM" id="MobiDB-lite"/>
    </source>
</evidence>
<dbReference type="AlphaFoldDB" id="A0A1H6FI44"/>
<protein>
    <submittedName>
        <fullName evidence="3">Glycosyltransferase involved in cell wall bisynthesis</fullName>
    </submittedName>
</protein>
<dbReference type="GO" id="GO:0016740">
    <property type="term" value="F:transferase activity"/>
    <property type="evidence" value="ECO:0007669"/>
    <property type="project" value="UniProtKB-KW"/>
</dbReference>
<reference evidence="4" key="1">
    <citation type="submission" date="2016-10" db="EMBL/GenBank/DDBJ databases">
        <authorList>
            <person name="Varghese N."/>
            <person name="Submissions S."/>
        </authorList>
    </citation>
    <scope>NUCLEOTIDE SEQUENCE [LARGE SCALE GENOMIC DNA]</scope>
    <source>
        <strain evidence="4">ATCC 35263</strain>
    </source>
</reference>
<keyword evidence="3" id="KW-0808">Transferase</keyword>
<dbReference type="SUPFAM" id="SSF53448">
    <property type="entry name" value="Nucleotide-diphospho-sugar transferases"/>
    <property type="match status" value="1"/>
</dbReference>
<dbReference type="InterPro" id="IPR029044">
    <property type="entry name" value="Nucleotide-diphossugar_trans"/>
</dbReference>
<organism evidence="3 4">
    <name type="scientific">Thermoleophilum album</name>
    <dbReference type="NCBI Taxonomy" id="29539"/>
    <lineage>
        <taxon>Bacteria</taxon>
        <taxon>Bacillati</taxon>
        <taxon>Actinomycetota</taxon>
        <taxon>Thermoleophilia</taxon>
        <taxon>Thermoleophilales</taxon>
        <taxon>Thermoleophilaceae</taxon>
        <taxon>Thermoleophilum</taxon>
    </lineage>
</organism>
<dbReference type="Proteomes" id="UP000222056">
    <property type="component" value="Unassembled WGS sequence"/>
</dbReference>
<dbReference type="PANTHER" id="PTHR43685">
    <property type="entry name" value="GLYCOSYLTRANSFERASE"/>
    <property type="match status" value="1"/>
</dbReference>
<accession>A0A1H6FI44</accession>
<dbReference type="InterPro" id="IPR001173">
    <property type="entry name" value="Glyco_trans_2-like"/>
</dbReference>
<gene>
    <name evidence="3" type="ORF">SAMN02745716_0368</name>
</gene>